<dbReference type="EMBL" id="CACRXK020002582">
    <property type="protein sequence ID" value="CAB3995011.1"/>
    <property type="molecule type" value="Genomic_DNA"/>
</dbReference>
<dbReference type="AlphaFoldDB" id="A0A7D9DWM7"/>
<organism evidence="1 2">
    <name type="scientific">Paramuricea clavata</name>
    <name type="common">Red gorgonian</name>
    <name type="synonym">Violescent sea-whip</name>
    <dbReference type="NCBI Taxonomy" id="317549"/>
    <lineage>
        <taxon>Eukaryota</taxon>
        <taxon>Metazoa</taxon>
        <taxon>Cnidaria</taxon>
        <taxon>Anthozoa</taxon>
        <taxon>Octocorallia</taxon>
        <taxon>Malacalcyonacea</taxon>
        <taxon>Plexauridae</taxon>
        <taxon>Paramuricea</taxon>
    </lineage>
</organism>
<accession>A0A7D9DWM7</accession>
<name>A0A7D9DWM7_PARCT</name>
<sequence>MSGSSWYIIGAFVIILQQIVPVVLQKDVCRKREKFFSQYTVPKERNKSLSSFRLQCTAQPIVFEVRYKDKQLCVCGRITKANKPIFPNCPKRIPLDFTVVISAEKVRSQWADNCTFIFNFGGGAKTTLRLGILPVTLMTSHYVIAKTVTRTSVVTRLFTSYITSTIILNGTVEIGQPLATSSPMVSRSELRNSAPSSGQISSTMINPEPSQGPVLTVEHSEGFPFYTAIVITPTRNQSILQSTVLSIRQSPIPSILQSSDLVTPSLATESVMITSSWKESAVLKALSSIQASPTTPEVLPSSTLTPEDPLLESDILSGNTYYWRLLKMWIGGKTTWKLCWRATRDGWAAKTFHSNCDYKKRTVTLVKVGQYIFGGYATASWEVGKCPFPPAVAKCPPPVSLCSVDDDCPGSQKCCDDGCAGSDCLEPQGKYL</sequence>
<keyword evidence="2" id="KW-1185">Reference proteome</keyword>
<dbReference type="InterPro" id="IPR036645">
    <property type="entry name" value="Elafin-like_sf"/>
</dbReference>
<comment type="caution">
    <text evidence="1">The sequence shown here is derived from an EMBL/GenBank/DDBJ whole genome shotgun (WGS) entry which is preliminary data.</text>
</comment>
<reference evidence="1" key="1">
    <citation type="submission" date="2020-04" db="EMBL/GenBank/DDBJ databases">
        <authorList>
            <person name="Alioto T."/>
            <person name="Alioto T."/>
            <person name="Gomez Garrido J."/>
        </authorList>
    </citation>
    <scope>NUCLEOTIDE SEQUENCE</scope>
    <source>
        <strain evidence="1">A484AB</strain>
    </source>
</reference>
<dbReference type="GO" id="GO:0030414">
    <property type="term" value="F:peptidase inhibitor activity"/>
    <property type="evidence" value="ECO:0007669"/>
    <property type="project" value="InterPro"/>
</dbReference>
<evidence type="ECO:0000313" key="2">
    <source>
        <dbReference type="Proteomes" id="UP001152795"/>
    </source>
</evidence>
<dbReference type="Proteomes" id="UP001152795">
    <property type="component" value="Unassembled WGS sequence"/>
</dbReference>
<proteinExistence type="predicted"/>
<gene>
    <name evidence="1" type="ORF">PACLA_8A069609</name>
</gene>
<protein>
    <submittedName>
        <fullName evidence="1">Basement membrane-specific heparan sulfate proteoglycan core -like</fullName>
    </submittedName>
</protein>
<dbReference type="GO" id="GO:0005576">
    <property type="term" value="C:extracellular region"/>
    <property type="evidence" value="ECO:0007669"/>
    <property type="project" value="InterPro"/>
</dbReference>
<dbReference type="CDD" id="cd00199">
    <property type="entry name" value="WAP"/>
    <property type="match status" value="1"/>
</dbReference>
<dbReference type="Pfam" id="PF07534">
    <property type="entry name" value="TLD"/>
    <property type="match status" value="1"/>
</dbReference>
<dbReference type="SUPFAM" id="SSF57256">
    <property type="entry name" value="Elafin-like"/>
    <property type="match status" value="1"/>
</dbReference>
<dbReference type="Gene3D" id="4.10.75.10">
    <property type="entry name" value="Elafin-like"/>
    <property type="match status" value="1"/>
</dbReference>
<dbReference type="InterPro" id="IPR008197">
    <property type="entry name" value="WAP_dom"/>
</dbReference>
<dbReference type="InterPro" id="IPR006571">
    <property type="entry name" value="TLDc_dom"/>
</dbReference>
<dbReference type="PROSITE" id="PS51390">
    <property type="entry name" value="WAP"/>
    <property type="match status" value="1"/>
</dbReference>
<evidence type="ECO:0000313" key="1">
    <source>
        <dbReference type="EMBL" id="CAB3995011.1"/>
    </source>
</evidence>
<dbReference type="SMART" id="SM00217">
    <property type="entry name" value="WAP"/>
    <property type="match status" value="1"/>
</dbReference>